<evidence type="ECO:0000313" key="5">
    <source>
        <dbReference type="Proteomes" id="UP001153069"/>
    </source>
</evidence>
<dbReference type="GO" id="GO:0008757">
    <property type="term" value="F:S-adenosylmethionine-dependent methyltransferase activity"/>
    <property type="evidence" value="ECO:0007669"/>
    <property type="project" value="InterPro"/>
</dbReference>
<dbReference type="PANTHER" id="PTHR42912">
    <property type="entry name" value="METHYLTRANSFERASE"/>
    <property type="match status" value="1"/>
</dbReference>
<dbReference type="InterPro" id="IPR013216">
    <property type="entry name" value="Methyltransf_11"/>
</dbReference>
<keyword evidence="5" id="KW-1185">Reference proteome</keyword>
<evidence type="ECO:0000256" key="2">
    <source>
        <dbReference type="SAM" id="SignalP"/>
    </source>
</evidence>
<dbReference type="AlphaFoldDB" id="A0A9N8HRG6"/>
<dbReference type="InterPro" id="IPR050508">
    <property type="entry name" value="Methyltransf_Superfamily"/>
</dbReference>
<gene>
    <name evidence="4" type="ORF">SEMRO_1320_G262380.1</name>
</gene>
<sequence>MILRRFCLLALALCYASSVSSFVTPSSSAILINRPRQLLQATPTANQDDATTATPSTSTGDYAPRTGVGQALLNFALATPLWKYLLVPQARNTMIKTAHANGIDWTRAKEWIQSQIDIQETPLHYDATTELKIPRYYRDGVFHAYDKGNLCWEAAMEQEIASAAVGARNFPSGRQDGETLFRRGFTNGLIQAGATVPARENVVAVDMGCGTGLSSRLLAITPFPTQQQTQTQQRQTIDKVIGIDLSPYYISVGQTLLDLGPFPKMTTDDTTTTTTTKPTWVNPIDNDMKRKVQLQVADAADTGIPSDSVDIVQILFVLHELPLDVAVQMMTEAHRILKPNGGQLWMGEMDFSAPAYAAQRNNPLLFSLLRATEPHLDEYADGFATTIQPALHGLFDKVVWTAATGRHYTVVATKNTNNNQKAVIEDYRFLPNGDYAIADTHLQLWESETTTEE</sequence>
<keyword evidence="4" id="KW-0489">Methyltransferase</keyword>
<dbReference type="EMBL" id="CAICTM010001318">
    <property type="protein sequence ID" value="CAB9522582.1"/>
    <property type="molecule type" value="Genomic_DNA"/>
</dbReference>
<protein>
    <submittedName>
        <fullName evidence="4">UbiE/COQ5 methyltransferase family</fullName>
    </submittedName>
</protein>
<feature type="region of interest" description="Disordered" evidence="1">
    <location>
        <begin position="41"/>
        <end position="62"/>
    </location>
</feature>
<evidence type="ECO:0000256" key="1">
    <source>
        <dbReference type="SAM" id="MobiDB-lite"/>
    </source>
</evidence>
<name>A0A9N8HRG6_9STRA</name>
<dbReference type="SUPFAM" id="SSF53335">
    <property type="entry name" value="S-adenosyl-L-methionine-dependent methyltransferases"/>
    <property type="match status" value="1"/>
</dbReference>
<organism evidence="4 5">
    <name type="scientific">Seminavis robusta</name>
    <dbReference type="NCBI Taxonomy" id="568900"/>
    <lineage>
        <taxon>Eukaryota</taxon>
        <taxon>Sar</taxon>
        <taxon>Stramenopiles</taxon>
        <taxon>Ochrophyta</taxon>
        <taxon>Bacillariophyta</taxon>
        <taxon>Bacillariophyceae</taxon>
        <taxon>Bacillariophycidae</taxon>
        <taxon>Naviculales</taxon>
        <taxon>Naviculaceae</taxon>
        <taxon>Seminavis</taxon>
    </lineage>
</organism>
<feature type="compositionally biased region" description="Low complexity" evidence="1">
    <location>
        <begin position="48"/>
        <end position="59"/>
    </location>
</feature>
<reference evidence="4" key="1">
    <citation type="submission" date="2020-06" db="EMBL/GenBank/DDBJ databases">
        <authorList>
            <consortium name="Plant Systems Biology data submission"/>
        </authorList>
    </citation>
    <scope>NUCLEOTIDE SEQUENCE</scope>
    <source>
        <strain evidence="4">D6</strain>
    </source>
</reference>
<proteinExistence type="predicted"/>
<feature type="domain" description="Methyltransferase type 11" evidence="3">
    <location>
        <begin position="205"/>
        <end position="341"/>
    </location>
</feature>
<dbReference type="Proteomes" id="UP001153069">
    <property type="component" value="Unassembled WGS sequence"/>
</dbReference>
<dbReference type="OrthoDB" id="2013972at2759"/>
<dbReference type="PANTHER" id="PTHR42912:SF80">
    <property type="entry name" value="METHYLTRANSFERASE DOMAIN-CONTAINING PROTEIN"/>
    <property type="match status" value="1"/>
</dbReference>
<dbReference type="InterPro" id="IPR029063">
    <property type="entry name" value="SAM-dependent_MTases_sf"/>
</dbReference>
<keyword evidence="2" id="KW-0732">Signal</keyword>
<feature type="chain" id="PRO_5040150105" evidence="2">
    <location>
        <begin position="22"/>
        <end position="453"/>
    </location>
</feature>
<evidence type="ECO:0000313" key="4">
    <source>
        <dbReference type="EMBL" id="CAB9522582.1"/>
    </source>
</evidence>
<dbReference type="CDD" id="cd02440">
    <property type="entry name" value="AdoMet_MTases"/>
    <property type="match status" value="1"/>
</dbReference>
<evidence type="ECO:0000259" key="3">
    <source>
        <dbReference type="Pfam" id="PF08241"/>
    </source>
</evidence>
<dbReference type="GO" id="GO:0032259">
    <property type="term" value="P:methylation"/>
    <property type="evidence" value="ECO:0007669"/>
    <property type="project" value="UniProtKB-KW"/>
</dbReference>
<dbReference type="Pfam" id="PF08241">
    <property type="entry name" value="Methyltransf_11"/>
    <property type="match status" value="1"/>
</dbReference>
<keyword evidence="4" id="KW-0808">Transferase</keyword>
<dbReference type="Gene3D" id="3.40.50.150">
    <property type="entry name" value="Vaccinia Virus protein VP39"/>
    <property type="match status" value="1"/>
</dbReference>
<accession>A0A9N8HRG6</accession>
<comment type="caution">
    <text evidence="4">The sequence shown here is derived from an EMBL/GenBank/DDBJ whole genome shotgun (WGS) entry which is preliminary data.</text>
</comment>
<feature type="signal peptide" evidence="2">
    <location>
        <begin position="1"/>
        <end position="21"/>
    </location>
</feature>